<feature type="signal peptide" evidence="2">
    <location>
        <begin position="1"/>
        <end position="20"/>
    </location>
</feature>
<dbReference type="RefSeq" id="WP_009902665.1">
    <property type="nucleotide sequence ID" value="NZ_BAABSG010000005.1"/>
</dbReference>
<dbReference type="AlphaFoldDB" id="A0A069AEH2"/>
<feature type="domain" description="PepSY" evidence="3">
    <location>
        <begin position="145"/>
        <end position="202"/>
    </location>
</feature>
<evidence type="ECO:0000313" key="8">
    <source>
        <dbReference type="Proteomes" id="UP000411588"/>
    </source>
</evidence>
<evidence type="ECO:0000313" key="7">
    <source>
        <dbReference type="EMBL" id="VFD33099.1"/>
    </source>
</evidence>
<accession>A0A069AEH2</accession>
<reference evidence="7 8" key="2">
    <citation type="submission" date="2019-02" db="EMBL/GenBank/DDBJ databases">
        <authorList>
            <consortium name="Pathogen Informatics"/>
        </authorList>
    </citation>
    <scope>NUCLEOTIDE SEQUENCE [LARGE SCALE GENOMIC DNA]</scope>
    <source>
        <strain evidence="8">clo34</strain>
        <strain evidence="7">Clo34</strain>
    </source>
</reference>
<feature type="region of interest" description="Disordered" evidence="1">
    <location>
        <begin position="25"/>
        <end position="55"/>
    </location>
</feature>
<evidence type="ECO:0000313" key="6">
    <source>
        <dbReference type="EMBL" id="CDT04765.1"/>
    </source>
</evidence>
<dbReference type="PATRIC" id="fig|1496.854.peg.3482"/>
<name>A0A069AEH2_CLODI</name>
<feature type="compositionally biased region" description="Polar residues" evidence="1">
    <location>
        <begin position="25"/>
        <end position="34"/>
    </location>
</feature>
<dbReference type="EMBL" id="CAADAN010000008">
    <property type="protein sequence ID" value="VFD33099.1"/>
    <property type="molecule type" value="Genomic_DNA"/>
</dbReference>
<proteinExistence type="predicted"/>
<organism evidence="4">
    <name type="scientific">Clostridioides difficile</name>
    <name type="common">Peptoclostridium difficile</name>
    <dbReference type="NCBI Taxonomy" id="1496"/>
    <lineage>
        <taxon>Bacteria</taxon>
        <taxon>Bacillati</taxon>
        <taxon>Bacillota</taxon>
        <taxon>Clostridia</taxon>
        <taxon>Peptostreptococcales</taxon>
        <taxon>Peptostreptococcaceae</taxon>
        <taxon>Clostridioides</taxon>
    </lineage>
</organism>
<evidence type="ECO:0000256" key="1">
    <source>
        <dbReference type="SAM" id="MobiDB-lite"/>
    </source>
</evidence>
<reference evidence="4" key="1">
    <citation type="submission" date="2014-07" db="EMBL/GenBank/DDBJ databases">
        <authorList>
            <person name="Monot Marc"/>
        </authorList>
    </citation>
    <scope>NUCLEOTIDE SEQUENCE</scope>
    <source>
        <strain evidence="6">7032989</strain>
        <strain evidence="4">7032994</strain>
    </source>
</reference>
<dbReference type="Gene3D" id="3.10.450.40">
    <property type="match status" value="2"/>
</dbReference>
<evidence type="ECO:0000259" key="3">
    <source>
        <dbReference type="Pfam" id="PF03413"/>
    </source>
</evidence>
<sequence length="205" mass="23388">MCKKTYLLVVSMLIAGLLTACSGSPTKDSGQAQDNTKKEANASNNALKDEKNNENLMEQDFKVPYTDAINIFKDKYKDADIVDLSLERDLNKFVYTVEGVDDNNEYKMKIDANTKDVLEDKTEKLDSEDLNGVARKEKLDLNDIIKPQQAMEIALKEQNGMVKEWSLDKDLDVTFYKIRIDKDKNEYDIKVDSKKGTVLKVEKED</sequence>
<evidence type="ECO:0000256" key="2">
    <source>
        <dbReference type="SAM" id="SignalP"/>
    </source>
</evidence>
<feature type="chain" id="PRO_5044052474" evidence="2">
    <location>
        <begin position="21"/>
        <end position="205"/>
    </location>
</feature>
<dbReference type="EMBL" id="LK932916">
    <property type="protein sequence ID" value="CDT04765.1"/>
    <property type="molecule type" value="Genomic_DNA"/>
</dbReference>
<feature type="domain" description="PepSY" evidence="3">
    <location>
        <begin position="62"/>
        <end position="120"/>
    </location>
</feature>
<evidence type="ECO:0000313" key="5">
    <source>
        <dbReference type="EMBL" id="CDS87188.1"/>
    </source>
</evidence>
<protein>
    <submittedName>
        <fullName evidence="4 7">Lipoprotein</fullName>
    </submittedName>
</protein>
<gene>
    <name evidence="6" type="ORF">BN1095_260008</name>
    <name evidence="5" type="ORF">BN1096_610059</name>
    <name evidence="4" type="ORF">BN1097_610007</name>
    <name evidence="7" type="ORF">SAMEA1402399_02410</name>
</gene>
<keyword evidence="2" id="KW-0732">Signal</keyword>
<dbReference type="EMBL" id="LK932400">
    <property type="protein sequence ID" value="CDS86855.1"/>
    <property type="molecule type" value="Genomic_DNA"/>
</dbReference>
<dbReference type="EMBL" id="LK932515">
    <property type="protein sequence ID" value="CDS87188.1"/>
    <property type="molecule type" value="Genomic_DNA"/>
</dbReference>
<dbReference type="PROSITE" id="PS51257">
    <property type="entry name" value="PROKAR_LIPOPROTEIN"/>
    <property type="match status" value="1"/>
</dbReference>
<dbReference type="InterPro" id="IPR025711">
    <property type="entry name" value="PepSY"/>
</dbReference>
<dbReference type="Proteomes" id="UP000411588">
    <property type="component" value="Unassembled WGS sequence"/>
</dbReference>
<evidence type="ECO:0000313" key="4">
    <source>
        <dbReference type="EMBL" id="CDS86855.1"/>
    </source>
</evidence>
<dbReference type="Pfam" id="PF03413">
    <property type="entry name" value="PepSY"/>
    <property type="match status" value="2"/>
</dbReference>
<keyword evidence="4" id="KW-0449">Lipoprotein</keyword>